<dbReference type="Pfam" id="PF09994">
    <property type="entry name" value="T6SS_Tle1-like_cat"/>
    <property type="match status" value="1"/>
</dbReference>
<dbReference type="Pfam" id="PF05954">
    <property type="entry name" value="Phage_GPD"/>
    <property type="match status" value="1"/>
</dbReference>
<reference evidence="8" key="1">
    <citation type="journal article" date="2020" name="MBio">
        <title>Horizontal gene transfer to a defensive symbiont with a reduced genome amongst a multipartite beetle microbiome.</title>
        <authorList>
            <person name="Waterworth S.C."/>
            <person name="Florez L.V."/>
            <person name="Rees E.R."/>
            <person name="Hertweck C."/>
            <person name="Kaltenpoth M."/>
            <person name="Kwan J.C."/>
        </authorList>
    </citation>
    <scope>NUCLEOTIDE SEQUENCE [LARGE SCALE GENOMIC DNA]</scope>
</reference>
<dbReference type="Pfam" id="PF10106">
    <property type="entry name" value="DUF2345"/>
    <property type="match status" value="1"/>
</dbReference>
<dbReference type="SUPFAM" id="SSF69279">
    <property type="entry name" value="Phage tail proteins"/>
    <property type="match status" value="1"/>
</dbReference>
<proteinExistence type="inferred from homology"/>
<evidence type="ECO:0000259" key="3">
    <source>
        <dbReference type="Pfam" id="PF04717"/>
    </source>
</evidence>
<feature type="region of interest" description="Disordered" evidence="2">
    <location>
        <begin position="588"/>
        <end position="607"/>
    </location>
</feature>
<accession>A0A833PAY5</accession>
<dbReference type="InterPro" id="IPR028244">
    <property type="entry name" value="T6SS_Rhs_Vgr_dom"/>
</dbReference>
<evidence type="ECO:0000313" key="7">
    <source>
        <dbReference type="EMBL" id="KAF1012794.1"/>
    </source>
</evidence>
<protein>
    <submittedName>
        <fullName evidence="7">Actin cross-linking toxin VgrG1</fullName>
    </submittedName>
</protein>
<dbReference type="Gene3D" id="2.30.110.50">
    <property type="match status" value="1"/>
</dbReference>
<dbReference type="PANTHER" id="PTHR33840:SF1">
    <property type="entry name" value="TLE1 PHOSPHOLIPASE DOMAIN-CONTAINING PROTEIN"/>
    <property type="match status" value="1"/>
</dbReference>
<name>A0A833PAY5_ACIBZ</name>
<organism evidence="7 8">
    <name type="scientific">Acinetobacter bereziniae</name>
    <name type="common">Acinetobacter genomosp. 10</name>
    <dbReference type="NCBI Taxonomy" id="106648"/>
    <lineage>
        <taxon>Bacteria</taxon>
        <taxon>Pseudomonadati</taxon>
        <taxon>Pseudomonadota</taxon>
        <taxon>Gammaproteobacteria</taxon>
        <taxon>Moraxellales</taxon>
        <taxon>Moraxellaceae</taxon>
        <taxon>Acinetobacter</taxon>
    </lineage>
</organism>
<dbReference type="Proteomes" id="UP000490535">
    <property type="component" value="Unassembled WGS sequence"/>
</dbReference>
<evidence type="ECO:0000259" key="4">
    <source>
        <dbReference type="Pfam" id="PF09994"/>
    </source>
</evidence>
<evidence type="ECO:0000256" key="1">
    <source>
        <dbReference type="ARBA" id="ARBA00005558"/>
    </source>
</evidence>
<dbReference type="InterPro" id="IPR018712">
    <property type="entry name" value="Tle1-like_cat"/>
</dbReference>
<dbReference type="InterPro" id="IPR037026">
    <property type="entry name" value="Vgr_OB-fold_dom_sf"/>
</dbReference>
<dbReference type="NCBIfam" id="TIGR01646">
    <property type="entry name" value="vgr_GE"/>
    <property type="match status" value="1"/>
</dbReference>
<dbReference type="InterPro" id="IPR017847">
    <property type="entry name" value="T6SS_RhsGE_Vgr_subset"/>
</dbReference>
<dbReference type="InterPro" id="IPR006533">
    <property type="entry name" value="T6SS_Vgr_RhsGE"/>
</dbReference>
<evidence type="ECO:0000259" key="6">
    <source>
        <dbReference type="Pfam" id="PF13296"/>
    </source>
</evidence>
<dbReference type="Pfam" id="PF13296">
    <property type="entry name" value="T6SS_Vgr"/>
    <property type="match status" value="1"/>
</dbReference>
<dbReference type="Gene3D" id="4.10.220.110">
    <property type="match status" value="1"/>
</dbReference>
<dbReference type="InterPro" id="IPR006531">
    <property type="entry name" value="Gp5/Vgr_OB"/>
</dbReference>
<feature type="domain" description="DUF2345" evidence="5">
    <location>
        <begin position="688"/>
        <end position="835"/>
    </location>
</feature>
<dbReference type="PANTHER" id="PTHR33840">
    <property type="match status" value="1"/>
</dbReference>
<feature type="domain" description="Putative type VI secretion system Rhs element associated Vgr" evidence="6">
    <location>
        <begin position="559"/>
        <end position="665"/>
    </location>
</feature>
<dbReference type="Pfam" id="PF04717">
    <property type="entry name" value="Phage_base_V"/>
    <property type="match status" value="1"/>
</dbReference>
<dbReference type="Gene3D" id="2.40.50.230">
    <property type="entry name" value="Gp5 N-terminal domain"/>
    <property type="match status" value="1"/>
</dbReference>
<dbReference type="Gene3D" id="3.55.50.10">
    <property type="entry name" value="Baseplate protein-like domains"/>
    <property type="match status" value="1"/>
</dbReference>
<comment type="caution">
    <text evidence="7">The sequence shown here is derived from an EMBL/GenBank/DDBJ whole genome shotgun (WGS) entry which is preliminary data.</text>
</comment>
<dbReference type="InterPro" id="IPR018769">
    <property type="entry name" value="VgrG2_DUF2345"/>
</dbReference>
<sequence>MLNINDVLDKIGLNVQHRTITAKFSNDELNHQLFLNHFSLCHEINEGVKAELICVATNGLIPLKNLIGCKVAVNVRTDKNQLFRTTGIVTCAELGQSDGALTLYKLTFEDATSLWRLKRNNRIFMNKSVIDIIKIIFHEWQQRSQLFAKSLTLDLSGLKATYDIRPFTMQVDECEYTLVTRLLRSEGVNWCIDEAQSIVSSHNDSIQAQKLKLIDDSRQFARLDRQEIRYHRSSAVESADTITHFIAKRKLQPTALHIQRWQADYLEQTDWPGSALSNHRHSAYYDNHNLNLEQSWHLTPAWISDLKGEDGATKSSNTQLEKLNLNLARYHDLLAKQFIAQGTVRDVQVGFWFEFNGHFEIDQHDTSDKQFLILKENSFHQNNLPKDFSETVHKLLQINQWGIDVGEEKQGCQLTLVRRHIAVVPEYNPRLHKPAAFPIHARVVGPQGETIYVDEWGRIKLRFLFSRVEDNSHDGGSGSNENDTDSAFVEVLNSWAGEGFGSRFLPRVGELVVVYFFNGDVDRPFVMGRIHEAERSPTKFDIKGTLPDTRRLSGIRSSEIDATGFNQLRFDDTQGQLSAQLQSSYSSSQVNLGQLSHPKDTETSQDRGVGFEIRTDDYGAVRGGSGLLLTSYKQAAASGDHMEAEEAKKQLSTNHTYRKSLNDVAKQHETDVIKSVEQLKTFAENIQQDIAKFNQAALLLSSPQGIGLSTAADIHLSADADINQVASGSVNISTQKNFISHAIEKVSLFAVKQGIRLIAAFGKVDIQSLTGEMNLIADKTLKLISKKKTIEISAAEEIVLNVKGNYIKITEEGIEQGTKGESKVFTSKHSILGPKSIAFTLPQDPFNEMFVVKDPKGLPVAGFAYKIVTGDGNVFRGVSNAKGETLRLSSGYDVSQLEIYADGDGKNKPLPFKMAQTNKPENSSVSFVVKPLVVNVFFDGTKNNLYNIDNKDKYKQQIAEDKDAYESYTNAYSNVAHLFSQRYGESKDNIWIYVQGMGSTKDEADSKAGFAYGSGPTGVKTRAESAFIEIKKAYDGFHGKKSGDKPTSVMINVFGFSRGAATARHFVHLAKSQPKLFKDWGFSPKQVRFRFVGIFDTVSSFQTIDGTAMAKAALFGLGGIVHSAAKPDFDNDVKELSLNFKDFDADDKKITKVFHIAAGDEYREYFSLTNIMAARREKYGYEVVMDGAHSDIGGSYPNGSSDSYHIKTEALRDWFMDKGFYTAQQIKTVGKQEYVASRQNIPNDYHKIALKTMRLMTQQYGQIQFKKDITTYENKGLTGIVKNLINSHPAAVVKNATWGKVLDLRLKDQGQIRNLRNQYLHWSAKKTYEGGATEDLGYSIRLKNGLPYRKIHNG</sequence>
<feature type="domain" description="T6SS Phospholipase effector Tle1-like catalytic" evidence="4">
    <location>
        <begin position="1081"/>
        <end position="1204"/>
    </location>
</feature>
<evidence type="ECO:0000313" key="8">
    <source>
        <dbReference type="Proteomes" id="UP000490535"/>
    </source>
</evidence>
<comment type="similarity">
    <text evidence="1">Belongs to the VgrG protein family.</text>
</comment>
<dbReference type="EMBL" id="WNDP01000253">
    <property type="protein sequence ID" value="KAF1012794.1"/>
    <property type="molecule type" value="Genomic_DNA"/>
</dbReference>
<dbReference type="NCBIfam" id="TIGR03361">
    <property type="entry name" value="VI_Rhs_Vgr"/>
    <property type="match status" value="1"/>
</dbReference>
<feature type="domain" description="Gp5/Type VI secretion system Vgr protein OB-fold" evidence="3">
    <location>
        <begin position="482"/>
        <end position="530"/>
    </location>
</feature>
<gene>
    <name evidence="7" type="primary">vgrG1_11</name>
    <name evidence="7" type="ORF">GAK29_04805</name>
</gene>
<evidence type="ECO:0000256" key="2">
    <source>
        <dbReference type="SAM" id="MobiDB-lite"/>
    </source>
</evidence>
<dbReference type="SUPFAM" id="SSF69255">
    <property type="entry name" value="gp5 N-terminal domain-like"/>
    <property type="match status" value="1"/>
</dbReference>
<evidence type="ECO:0000259" key="5">
    <source>
        <dbReference type="Pfam" id="PF10106"/>
    </source>
</evidence>